<proteinExistence type="predicted"/>
<evidence type="ECO:0000313" key="1">
    <source>
        <dbReference type="EMBL" id="OCT90146.1"/>
    </source>
</evidence>
<gene>
    <name evidence="1" type="ORF">XELAEV_18018763mg</name>
</gene>
<evidence type="ECO:0000313" key="2">
    <source>
        <dbReference type="Proteomes" id="UP000694892"/>
    </source>
</evidence>
<organism evidence="1 2">
    <name type="scientific">Xenopus laevis</name>
    <name type="common">African clawed frog</name>
    <dbReference type="NCBI Taxonomy" id="8355"/>
    <lineage>
        <taxon>Eukaryota</taxon>
        <taxon>Metazoa</taxon>
        <taxon>Chordata</taxon>
        <taxon>Craniata</taxon>
        <taxon>Vertebrata</taxon>
        <taxon>Euteleostomi</taxon>
        <taxon>Amphibia</taxon>
        <taxon>Batrachia</taxon>
        <taxon>Anura</taxon>
        <taxon>Pipoidea</taxon>
        <taxon>Pipidae</taxon>
        <taxon>Xenopodinae</taxon>
        <taxon>Xenopus</taxon>
        <taxon>Xenopus</taxon>
    </lineage>
</organism>
<reference evidence="2" key="1">
    <citation type="journal article" date="2016" name="Nature">
        <title>Genome evolution in the allotetraploid frog Xenopus laevis.</title>
        <authorList>
            <person name="Session A.M."/>
            <person name="Uno Y."/>
            <person name="Kwon T."/>
            <person name="Chapman J.A."/>
            <person name="Toyoda A."/>
            <person name="Takahashi S."/>
            <person name="Fukui A."/>
            <person name="Hikosaka A."/>
            <person name="Suzuki A."/>
            <person name="Kondo M."/>
            <person name="van Heeringen S.J."/>
            <person name="Quigley I."/>
            <person name="Heinz S."/>
            <person name="Ogino H."/>
            <person name="Ochi H."/>
            <person name="Hellsten U."/>
            <person name="Lyons J.B."/>
            <person name="Simakov O."/>
            <person name="Putnam N."/>
            <person name="Stites J."/>
            <person name="Kuroki Y."/>
            <person name="Tanaka T."/>
            <person name="Michiue T."/>
            <person name="Watanabe M."/>
            <person name="Bogdanovic O."/>
            <person name="Lister R."/>
            <person name="Georgiou G."/>
            <person name="Paranjpe S.S."/>
            <person name="van Kruijsbergen I."/>
            <person name="Shu S."/>
            <person name="Carlson J."/>
            <person name="Kinoshita T."/>
            <person name="Ohta Y."/>
            <person name="Mawaribuchi S."/>
            <person name="Jenkins J."/>
            <person name="Grimwood J."/>
            <person name="Schmutz J."/>
            <person name="Mitros T."/>
            <person name="Mozaffari S.V."/>
            <person name="Suzuki Y."/>
            <person name="Haramoto Y."/>
            <person name="Yamamoto T.S."/>
            <person name="Takagi C."/>
            <person name="Heald R."/>
            <person name="Miller K."/>
            <person name="Haudenschild C."/>
            <person name="Kitzman J."/>
            <person name="Nakayama T."/>
            <person name="Izutsu Y."/>
            <person name="Robert J."/>
            <person name="Fortriede J."/>
            <person name="Burns K."/>
            <person name="Lotay V."/>
            <person name="Karimi K."/>
            <person name="Yasuoka Y."/>
            <person name="Dichmann D.S."/>
            <person name="Flajnik M.F."/>
            <person name="Houston D.W."/>
            <person name="Shendure J."/>
            <person name="DuPasquier L."/>
            <person name="Vize P.D."/>
            <person name="Zorn A.M."/>
            <person name="Ito M."/>
            <person name="Marcotte E.M."/>
            <person name="Wallingford J.B."/>
            <person name="Ito Y."/>
            <person name="Asashima M."/>
            <person name="Ueno N."/>
            <person name="Matsuda Y."/>
            <person name="Veenstra G.J."/>
            <person name="Fujiyama A."/>
            <person name="Harland R.M."/>
            <person name="Taira M."/>
            <person name="Rokhsar D.S."/>
        </authorList>
    </citation>
    <scope>NUCLEOTIDE SEQUENCE [LARGE SCALE GENOMIC DNA]</scope>
    <source>
        <strain evidence="2">J</strain>
    </source>
</reference>
<dbReference type="Proteomes" id="UP000694892">
    <property type="component" value="Chromosome 3L"/>
</dbReference>
<protein>
    <submittedName>
        <fullName evidence="1">Uncharacterized protein</fullName>
    </submittedName>
</protein>
<accession>A0A974DFK1</accession>
<sequence>MDWQLEYACLVICLPGLRSTQSSLNGGAMIPNDWLRYMCLYMQLLHWRSLNQSQLTDSHNKSNCQLTGWSDSNQMAVVECLCPYKQGIKDL</sequence>
<dbReference type="EMBL" id="CM004470">
    <property type="protein sequence ID" value="OCT90146.1"/>
    <property type="molecule type" value="Genomic_DNA"/>
</dbReference>
<name>A0A974DFK1_XENLA</name>
<dbReference type="AlphaFoldDB" id="A0A974DFK1"/>